<sequence length="429" mass="49175">MERYALSALCLGLFLLIHQSQCTNKVIFISFDGFRHDYLDMAKAKGINISAFEEIRSQGFQAIVNNVMTTLTFPSHFSMATGRNVENHGLVGNKFYDPETAKTYVFTNNNNNIEPEWFEYAGSEALWATNERHGYRSAVFSWVGSEARINNKLAFATAGVYNTAYSLIYRIKRMLDWISSDSFNLGMLYFNQPDSAGHRFGPDSQEVMQEIELCNAGVAYLLQRIKETPSLNGKINLIITSDHGMAQTGEKNKIVDVYNVIKDLEVILDESPATLGIWPNGSTTEEILNAIEPLNENGFKKYMQNDIPERYFFKRNYRIAPIYLIADLGWMFKTGPSDYDHLYGMHGYDNEFPEMNPFMVASGPDIEQFTERQSFFQIDFYPLVCALLKLDKPNRIDGKIDRVLRFMKNPPSEEFLTQFRKYADGTLQH</sequence>
<dbReference type="InterPro" id="IPR002591">
    <property type="entry name" value="Phosphodiest/P_Trfase"/>
</dbReference>
<evidence type="ECO:0000313" key="4">
    <source>
        <dbReference type="WBParaSite" id="HNAJ_0000496901-mRNA-1"/>
    </source>
</evidence>
<feature type="signal peptide" evidence="1">
    <location>
        <begin position="1"/>
        <end position="22"/>
    </location>
</feature>
<dbReference type="AlphaFoldDB" id="A0A0R3TD30"/>
<evidence type="ECO:0000313" key="2">
    <source>
        <dbReference type="EMBL" id="VDO00827.1"/>
    </source>
</evidence>
<keyword evidence="3" id="KW-1185">Reference proteome</keyword>
<organism evidence="4">
    <name type="scientific">Rodentolepis nana</name>
    <name type="common">Dwarf tapeworm</name>
    <name type="synonym">Hymenolepis nana</name>
    <dbReference type="NCBI Taxonomy" id="102285"/>
    <lineage>
        <taxon>Eukaryota</taxon>
        <taxon>Metazoa</taxon>
        <taxon>Spiralia</taxon>
        <taxon>Lophotrochozoa</taxon>
        <taxon>Platyhelminthes</taxon>
        <taxon>Cestoda</taxon>
        <taxon>Eucestoda</taxon>
        <taxon>Cyclophyllidea</taxon>
        <taxon>Hymenolepididae</taxon>
        <taxon>Rodentolepis</taxon>
    </lineage>
</organism>
<dbReference type="OrthoDB" id="415411at2759"/>
<gene>
    <name evidence="2" type="ORF">HNAJ_LOCUS4967</name>
</gene>
<dbReference type="GO" id="GO:0016787">
    <property type="term" value="F:hydrolase activity"/>
    <property type="evidence" value="ECO:0007669"/>
    <property type="project" value="UniProtKB-ARBA"/>
</dbReference>
<evidence type="ECO:0000256" key="1">
    <source>
        <dbReference type="SAM" id="SignalP"/>
    </source>
</evidence>
<proteinExistence type="predicted"/>
<dbReference type="Pfam" id="PF01663">
    <property type="entry name" value="Phosphodiest"/>
    <property type="match status" value="1"/>
</dbReference>
<dbReference type="SUPFAM" id="SSF53649">
    <property type="entry name" value="Alkaline phosphatase-like"/>
    <property type="match status" value="1"/>
</dbReference>
<dbReference type="CDD" id="cd16018">
    <property type="entry name" value="Enpp"/>
    <property type="match status" value="1"/>
</dbReference>
<keyword evidence="1" id="KW-0732">Signal</keyword>
<dbReference type="Gene3D" id="3.30.1360.180">
    <property type="match status" value="1"/>
</dbReference>
<dbReference type="InterPro" id="IPR017850">
    <property type="entry name" value="Alkaline_phosphatase_core_sf"/>
</dbReference>
<reference evidence="4" key="1">
    <citation type="submission" date="2017-02" db="UniProtKB">
        <authorList>
            <consortium name="WormBaseParasite"/>
        </authorList>
    </citation>
    <scope>IDENTIFICATION</scope>
</reference>
<dbReference type="Gene3D" id="3.40.720.10">
    <property type="entry name" value="Alkaline Phosphatase, subunit A"/>
    <property type="match status" value="1"/>
</dbReference>
<dbReference type="Proteomes" id="UP000278807">
    <property type="component" value="Unassembled WGS sequence"/>
</dbReference>
<reference evidence="2 3" key="2">
    <citation type="submission" date="2018-11" db="EMBL/GenBank/DDBJ databases">
        <authorList>
            <consortium name="Pathogen Informatics"/>
        </authorList>
    </citation>
    <scope>NUCLEOTIDE SEQUENCE [LARGE SCALE GENOMIC DNA]</scope>
</reference>
<dbReference type="EMBL" id="UZAE01003884">
    <property type="protein sequence ID" value="VDO00827.1"/>
    <property type="molecule type" value="Genomic_DNA"/>
</dbReference>
<dbReference type="WBParaSite" id="HNAJ_0000496901-mRNA-1">
    <property type="protein sequence ID" value="HNAJ_0000496901-mRNA-1"/>
    <property type="gene ID" value="HNAJ_0000496901"/>
</dbReference>
<feature type="chain" id="PRO_5043131755" evidence="1">
    <location>
        <begin position="23"/>
        <end position="429"/>
    </location>
</feature>
<protein>
    <submittedName>
        <fullName evidence="4">Ectonucleotide pyrophosphatase/phosphodiesterase family member 5</fullName>
    </submittedName>
</protein>
<evidence type="ECO:0000313" key="3">
    <source>
        <dbReference type="Proteomes" id="UP000278807"/>
    </source>
</evidence>
<dbReference type="STRING" id="102285.A0A0R3TD30"/>
<dbReference type="PANTHER" id="PTHR10151:SF120">
    <property type="entry name" value="BIS(5'-ADENOSYL)-TRIPHOSPHATASE"/>
    <property type="match status" value="1"/>
</dbReference>
<accession>A0A0R3TD30</accession>
<name>A0A0R3TD30_RODNA</name>
<dbReference type="PANTHER" id="PTHR10151">
    <property type="entry name" value="ECTONUCLEOTIDE PYROPHOSPHATASE/PHOSPHODIESTERASE"/>
    <property type="match status" value="1"/>
</dbReference>